<feature type="domain" description="FAS1" evidence="2">
    <location>
        <begin position="37"/>
        <end position="181"/>
    </location>
</feature>
<feature type="chain" id="PRO_5027061973" evidence="1">
    <location>
        <begin position="24"/>
        <end position="185"/>
    </location>
</feature>
<evidence type="ECO:0000313" key="3">
    <source>
        <dbReference type="EMBL" id="MTH64869.1"/>
    </source>
</evidence>
<evidence type="ECO:0000256" key="1">
    <source>
        <dbReference type="SAM" id="SignalP"/>
    </source>
</evidence>
<dbReference type="PROSITE" id="PS50213">
    <property type="entry name" value="FAS1"/>
    <property type="match status" value="1"/>
</dbReference>
<keyword evidence="1" id="KW-0732">Signal</keyword>
<dbReference type="FunFam" id="2.30.180.10:FF:000019">
    <property type="entry name" value="Cell surface lipoprotein"/>
    <property type="match status" value="1"/>
</dbReference>
<reference evidence="3 4" key="1">
    <citation type="submission" date="2019-11" db="EMBL/GenBank/DDBJ databases">
        <authorList>
            <person name="Dong K."/>
        </authorList>
    </citation>
    <scope>NUCLEOTIDE SEQUENCE [LARGE SCALE GENOMIC DNA]</scope>
    <source>
        <strain evidence="3 4">DK608</strain>
    </source>
</reference>
<dbReference type="PANTHER" id="PTHR10900">
    <property type="entry name" value="PERIOSTIN-RELATED"/>
    <property type="match status" value="1"/>
</dbReference>
<dbReference type="RefSeq" id="WP_155044749.1">
    <property type="nucleotide sequence ID" value="NZ_WMIH01000009.1"/>
</dbReference>
<dbReference type="Pfam" id="PF02469">
    <property type="entry name" value="Fasciclin"/>
    <property type="match status" value="1"/>
</dbReference>
<name>A0A6L6IY91_9RHOB</name>
<evidence type="ECO:0000313" key="4">
    <source>
        <dbReference type="Proteomes" id="UP000478740"/>
    </source>
</evidence>
<dbReference type="InterPro" id="IPR050904">
    <property type="entry name" value="Adhesion/Biosynth-related"/>
</dbReference>
<dbReference type="SUPFAM" id="SSF82153">
    <property type="entry name" value="FAS1 domain"/>
    <property type="match status" value="1"/>
</dbReference>
<accession>A0A6L6IY91</accession>
<gene>
    <name evidence="3" type="ORF">GL284_11390</name>
</gene>
<dbReference type="Gene3D" id="2.30.180.10">
    <property type="entry name" value="FAS1 domain"/>
    <property type="match status" value="1"/>
</dbReference>
<feature type="signal peptide" evidence="1">
    <location>
        <begin position="1"/>
        <end position="23"/>
    </location>
</feature>
<keyword evidence="4" id="KW-1185">Reference proteome</keyword>
<dbReference type="EMBL" id="WMII01000009">
    <property type="protein sequence ID" value="MTH64869.1"/>
    <property type="molecule type" value="Genomic_DNA"/>
</dbReference>
<dbReference type="PANTHER" id="PTHR10900:SF77">
    <property type="entry name" value="FI19380P1"/>
    <property type="match status" value="1"/>
</dbReference>
<protein>
    <submittedName>
        <fullName evidence="3">Fasciclin domain-containing protein</fullName>
    </submittedName>
</protein>
<comment type="caution">
    <text evidence="3">The sequence shown here is derived from an EMBL/GenBank/DDBJ whole genome shotgun (WGS) entry which is preliminary data.</text>
</comment>
<dbReference type="AlphaFoldDB" id="A0A6L6IY91"/>
<dbReference type="SMART" id="SM00554">
    <property type="entry name" value="FAS1"/>
    <property type="match status" value="1"/>
</dbReference>
<dbReference type="GO" id="GO:0005615">
    <property type="term" value="C:extracellular space"/>
    <property type="evidence" value="ECO:0007669"/>
    <property type="project" value="TreeGrafter"/>
</dbReference>
<dbReference type="InterPro" id="IPR000782">
    <property type="entry name" value="FAS1_domain"/>
</dbReference>
<dbReference type="InterPro" id="IPR036378">
    <property type="entry name" value="FAS1_dom_sf"/>
</dbReference>
<sequence length="185" mass="18719">MKTFAKAIFAGCFALATAGAALAQDNPMVGGAAMFADKNIVENAVNSADHTTLVAAVQAAGLAETLQGPGPFTVFAPTNEAFAALPAGTVETLLKPENKAALTKVLTCHVVAAKAMAADVQKMVADDGGKHVIDTVGGCKITAEVKDGMVMLTDENGGMATVTIADVVQSNGVIHVIDKVLLPKG</sequence>
<proteinExistence type="predicted"/>
<evidence type="ECO:0000259" key="2">
    <source>
        <dbReference type="PROSITE" id="PS50213"/>
    </source>
</evidence>
<dbReference type="Proteomes" id="UP000478740">
    <property type="component" value="Unassembled WGS sequence"/>
</dbReference>
<organism evidence="3 4">
    <name type="scientific">Paracoccus shanxieyensis</name>
    <dbReference type="NCBI Taxonomy" id="2675752"/>
    <lineage>
        <taxon>Bacteria</taxon>
        <taxon>Pseudomonadati</taxon>
        <taxon>Pseudomonadota</taxon>
        <taxon>Alphaproteobacteria</taxon>
        <taxon>Rhodobacterales</taxon>
        <taxon>Paracoccaceae</taxon>
        <taxon>Paracoccus</taxon>
    </lineage>
</organism>